<dbReference type="AlphaFoldDB" id="A0A1H6C0K1"/>
<reference evidence="1 2" key="1">
    <citation type="submission" date="2016-10" db="EMBL/GenBank/DDBJ databases">
        <authorList>
            <person name="de Groot N.N."/>
        </authorList>
    </citation>
    <scope>NUCLEOTIDE SEQUENCE [LARGE SCALE GENOMIC DNA]</scope>
    <source>
        <strain evidence="1 2">DSM 22489</strain>
    </source>
</reference>
<protein>
    <submittedName>
        <fullName evidence="1">Uncharacterized protein</fullName>
    </submittedName>
</protein>
<sequence length="216" mass="23896">MLAEWNAECGADAPMLVVPWNDPATGAHFVDLRADPYELAEIGEAEHAPALGRALRSLNAQRSPFLTAKCDTWSMTWETHSEELATLGLEAARAPEESAFGFGSYIDLVFRERSIFASAHQHQEKLDRIVRRGARLEHDDAKLECVMRPAMLDFSATLEGFAFSVYVVAIGPDEETAVRRWEAALDDVVKLLRNRELEPARGSATIDAVMGHADTD</sequence>
<dbReference type="RefSeq" id="WP_103934967.1">
    <property type="nucleotide sequence ID" value="NZ_FNVA01000008.1"/>
</dbReference>
<name>A0A1H6C0K1_9BACT</name>
<evidence type="ECO:0000313" key="2">
    <source>
        <dbReference type="Proteomes" id="UP000236728"/>
    </source>
</evidence>
<keyword evidence="2" id="KW-1185">Reference proteome</keyword>
<dbReference type="Proteomes" id="UP000236728">
    <property type="component" value="Unassembled WGS sequence"/>
</dbReference>
<accession>A0A1H6C0K1</accession>
<dbReference type="OrthoDB" id="116383at2"/>
<dbReference type="EMBL" id="FNVA01000008">
    <property type="protein sequence ID" value="SEG66403.1"/>
    <property type="molecule type" value="Genomic_DNA"/>
</dbReference>
<organism evidence="1 2">
    <name type="scientific">Bryocella elongata</name>
    <dbReference type="NCBI Taxonomy" id="863522"/>
    <lineage>
        <taxon>Bacteria</taxon>
        <taxon>Pseudomonadati</taxon>
        <taxon>Acidobacteriota</taxon>
        <taxon>Terriglobia</taxon>
        <taxon>Terriglobales</taxon>
        <taxon>Acidobacteriaceae</taxon>
        <taxon>Bryocella</taxon>
    </lineage>
</organism>
<evidence type="ECO:0000313" key="1">
    <source>
        <dbReference type="EMBL" id="SEG66403.1"/>
    </source>
</evidence>
<gene>
    <name evidence="1" type="ORF">SAMN05421819_4123</name>
</gene>
<proteinExistence type="predicted"/>